<evidence type="ECO:0000313" key="6">
    <source>
        <dbReference type="EMBL" id="MBB4013105.1"/>
    </source>
</evidence>
<name>A0A840BIQ5_9RHOO</name>
<dbReference type="RefSeq" id="WP_183635018.1">
    <property type="nucleotide sequence ID" value="NZ_BAABLE010000005.1"/>
</dbReference>
<keyword evidence="2" id="KW-0813">Transport</keyword>
<dbReference type="InterPro" id="IPR001188">
    <property type="entry name" value="Sperm_putr-bd"/>
</dbReference>
<dbReference type="Gene3D" id="3.40.190.10">
    <property type="entry name" value="Periplasmic binding protein-like II"/>
    <property type="match status" value="2"/>
</dbReference>
<gene>
    <name evidence="6" type="ORF">GGR36_002451</name>
</gene>
<evidence type="ECO:0000313" key="7">
    <source>
        <dbReference type="Proteomes" id="UP000561045"/>
    </source>
</evidence>
<proteinExistence type="predicted"/>
<reference evidence="6 7" key="1">
    <citation type="submission" date="2020-08" db="EMBL/GenBank/DDBJ databases">
        <title>Genomic Encyclopedia of Type Strains, Phase IV (KMG-IV): sequencing the most valuable type-strain genomes for metagenomic binning, comparative biology and taxonomic classification.</title>
        <authorList>
            <person name="Goeker M."/>
        </authorList>
    </citation>
    <scope>NUCLEOTIDE SEQUENCE [LARGE SCALE GENOMIC DNA]</scope>
    <source>
        <strain evidence="6 7">DSM 106739</strain>
    </source>
</reference>
<keyword evidence="3 5" id="KW-0732">Signal</keyword>
<protein>
    <submittedName>
        <fullName evidence="6">Putative spermidine/putrescine transport system substrate-binding protein</fullName>
    </submittedName>
</protein>
<organism evidence="6 7">
    <name type="scientific">Niveibacterium umoris</name>
    <dbReference type="NCBI Taxonomy" id="1193620"/>
    <lineage>
        <taxon>Bacteria</taxon>
        <taxon>Pseudomonadati</taxon>
        <taxon>Pseudomonadota</taxon>
        <taxon>Betaproteobacteria</taxon>
        <taxon>Rhodocyclales</taxon>
        <taxon>Rhodocyclaceae</taxon>
        <taxon>Niveibacterium</taxon>
    </lineage>
</organism>
<dbReference type="PANTHER" id="PTHR30222:SF18">
    <property type="entry name" value="BIFUNCTIONAL POLYHYDROXYBUTYRATE SYNTHASE _ ABC TRANSPORTER PERIPLASMIC BINDING PROTEIN-RELATED"/>
    <property type="match status" value="1"/>
</dbReference>
<dbReference type="PANTHER" id="PTHR30222">
    <property type="entry name" value="SPERMIDINE/PUTRESCINE-BINDING PERIPLASMIC PROTEIN"/>
    <property type="match status" value="1"/>
</dbReference>
<dbReference type="Proteomes" id="UP000561045">
    <property type="component" value="Unassembled WGS sequence"/>
</dbReference>
<dbReference type="EMBL" id="JACIET010000002">
    <property type="protein sequence ID" value="MBB4013105.1"/>
    <property type="molecule type" value="Genomic_DNA"/>
</dbReference>
<dbReference type="GO" id="GO:0042597">
    <property type="term" value="C:periplasmic space"/>
    <property type="evidence" value="ECO:0007669"/>
    <property type="project" value="UniProtKB-SubCell"/>
</dbReference>
<comment type="caution">
    <text evidence="6">The sequence shown here is derived from an EMBL/GenBank/DDBJ whole genome shotgun (WGS) entry which is preliminary data.</text>
</comment>
<evidence type="ECO:0000256" key="2">
    <source>
        <dbReference type="ARBA" id="ARBA00022448"/>
    </source>
</evidence>
<dbReference type="AlphaFoldDB" id="A0A840BIQ5"/>
<evidence type="ECO:0000256" key="3">
    <source>
        <dbReference type="ARBA" id="ARBA00022729"/>
    </source>
</evidence>
<dbReference type="GO" id="GO:0019808">
    <property type="term" value="F:polyamine binding"/>
    <property type="evidence" value="ECO:0007669"/>
    <property type="project" value="InterPro"/>
</dbReference>
<dbReference type="CDD" id="cd13588">
    <property type="entry name" value="PBP2_polyamine_1"/>
    <property type="match status" value="1"/>
</dbReference>
<comment type="subcellular location">
    <subcellularLocation>
        <location evidence="1">Periplasm</location>
    </subcellularLocation>
</comment>
<dbReference type="Pfam" id="PF13416">
    <property type="entry name" value="SBP_bac_8"/>
    <property type="match status" value="1"/>
</dbReference>
<dbReference type="GO" id="GO:0015846">
    <property type="term" value="P:polyamine transport"/>
    <property type="evidence" value="ECO:0007669"/>
    <property type="project" value="InterPro"/>
</dbReference>
<dbReference type="SUPFAM" id="SSF53850">
    <property type="entry name" value="Periplasmic binding protein-like II"/>
    <property type="match status" value="1"/>
</dbReference>
<feature type="signal peptide" evidence="5">
    <location>
        <begin position="1"/>
        <end position="27"/>
    </location>
</feature>
<dbReference type="PRINTS" id="PR00909">
    <property type="entry name" value="SPERMDNBNDNG"/>
</dbReference>
<evidence type="ECO:0000256" key="1">
    <source>
        <dbReference type="ARBA" id="ARBA00004418"/>
    </source>
</evidence>
<keyword evidence="7" id="KW-1185">Reference proteome</keyword>
<dbReference type="InterPro" id="IPR006059">
    <property type="entry name" value="SBP"/>
</dbReference>
<keyword evidence="4" id="KW-0574">Periplasm</keyword>
<sequence length="380" mass="41559">MAIKAGKLTVTALGALAVVLGGTAVRAGEGQLDIVAWPGYIERGDTDPHYNWVGAFEKDTGCKVNVKTAATSDEMVSLMSQGSYDLVTASGDASLRLIAGKRVQAIDTSKLRDWNKLDPRLKNAPWYVVGGQTFGVPYQWGPNVLMYNTEVFKTAPTSWSVVFEPQNLPDGKPNKGRVQAYDGAIYIADAALYLKAKRPELGIKDPYELNPTQYAAVLELLRKQRPLVHRYWHDYNVQMSDFKSEGVAASGSWPVQVNMLKADKRPIASTIPAEGVTGWADTTMMHANAKHPQCAYAWLNWSLNDKVQAGVAEWFGSNPVTTSACSTRAPGGGKFCETNGFDNFDKIAFWKTPQAQCASQGTCVPYSRWTADYIAIMGGR</sequence>
<evidence type="ECO:0000256" key="4">
    <source>
        <dbReference type="ARBA" id="ARBA00022764"/>
    </source>
</evidence>
<evidence type="ECO:0000256" key="5">
    <source>
        <dbReference type="SAM" id="SignalP"/>
    </source>
</evidence>
<feature type="chain" id="PRO_5032820917" evidence="5">
    <location>
        <begin position="28"/>
        <end position="380"/>
    </location>
</feature>
<accession>A0A840BIQ5</accession>